<name>A0A318HQJ2_9BACT</name>
<proteinExistence type="predicted"/>
<evidence type="ECO:0000313" key="2">
    <source>
        <dbReference type="EMBL" id="PXX20206.1"/>
    </source>
</evidence>
<accession>A0A318HQJ2</accession>
<sequence>MEKKHRLVALLLLLLLVACGPTDNYGYPSKINFGKEGGTKICSGRLIVSSISINDYNGNGKAEITKDENDTIITKYYWLTAKFKRLVGHEIKIIAESNKTGKKRTLYVSGSIFNDGPTIKVTQDK</sequence>
<comment type="caution">
    <text evidence="2">The sequence shown here is derived from an EMBL/GenBank/DDBJ whole genome shotgun (WGS) entry which is preliminary data.</text>
</comment>
<dbReference type="RefSeq" id="WP_110370416.1">
    <property type="nucleotide sequence ID" value="NZ_QJJX01000030.1"/>
</dbReference>
<gene>
    <name evidence="2" type="ORF">EJ73_02196</name>
</gene>
<evidence type="ECO:0008006" key="4">
    <source>
        <dbReference type="Google" id="ProtNLM"/>
    </source>
</evidence>
<protein>
    <recommendedName>
        <fullName evidence="4">Lipoprotein</fullName>
    </recommendedName>
</protein>
<reference evidence="2 3" key="1">
    <citation type="submission" date="2018-05" db="EMBL/GenBank/DDBJ databases">
        <title>Genomic Encyclopedia of Type Strains, Phase I: the one thousand microbial genomes (KMG-I) project.</title>
        <authorList>
            <person name="Kyrpides N."/>
        </authorList>
    </citation>
    <scope>NUCLEOTIDE SEQUENCE [LARGE SCALE GENOMIC DNA]</scope>
    <source>
        <strain evidence="2 3">DSM 15611</strain>
    </source>
</reference>
<dbReference type="PROSITE" id="PS51257">
    <property type="entry name" value="PROKAR_LIPOPROTEIN"/>
    <property type="match status" value="1"/>
</dbReference>
<keyword evidence="1" id="KW-0732">Signal</keyword>
<organism evidence="2 3">
    <name type="scientific">Hoylesella shahii DSM 15611 = JCM 12083</name>
    <dbReference type="NCBI Taxonomy" id="1122991"/>
    <lineage>
        <taxon>Bacteria</taxon>
        <taxon>Pseudomonadati</taxon>
        <taxon>Bacteroidota</taxon>
        <taxon>Bacteroidia</taxon>
        <taxon>Bacteroidales</taxon>
        <taxon>Prevotellaceae</taxon>
        <taxon>Hoylesella</taxon>
    </lineage>
</organism>
<dbReference type="Proteomes" id="UP000248314">
    <property type="component" value="Unassembled WGS sequence"/>
</dbReference>
<feature type="signal peptide" evidence="1">
    <location>
        <begin position="1"/>
        <end position="24"/>
    </location>
</feature>
<evidence type="ECO:0000313" key="3">
    <source>
        <dbReference type="Proteomes" id="UP000248314"/>
    </source>
</evidence>
<feature type="chain" id="PRO_5016367883" description="Lipoprotein" evidence="1">
    <location>
        <begin position="25"/>
        <end position="125"/>
    </location>
</feature>
<dbReference type="AlphaFoldDB" id="A0A318HQJ2"/>
<dbReference type="EMBL" id="QJJX01000030">
    <property type="protein sequence ID" value="PXX20206.1"/>
    <property type="molecule type" value="Genomic_DNA"/>
</dbReference>
<keyword evidence="3" id="KW-1185">Reference proteome</keyword>
<evidence type="ECO:0000256" key="1">
    <source>
        <dbReference type="SAM" id="SignalP"/>
    </source>
</evidence>